<dbReference type="PANTHER" id="PTHR36766">
    <property type="entry name" value="PLANT BROAD-SPECTRUM MILDEW RESISTANCE PROTEIN RPW8"/>
    <property type="match status" value="1"/>
</dbReference>
<evidence type="ECO:0000256" key="5">
    <source>
        <dbReference type="ARBA" id="ARBA00022840"/>
    </source>
</evidence>
<keyword evidence="6" id="KW-0472">Membrane</keyword>
<dbReference type="InterPro" id="IPR058922">
    <property type="entry name" value="WHD_DRP"/>
</dbReference>
<gene>
    <name evidence="11" type="ORF">SADUNF_Sadunf01G0024900</name>
</gene>
<keyword evidence="1" id="KW-0433">Leucine-rich repeat</keyword>
<dbReference type="EMBL" id="JADGMS010000001">
    <property type="protein sequence ID" value="KAF9688791.1"/>
    <property type="molecule type" value="Genomic_DNA"/>
</dbReference>
<dbReference type="InterPro" id="IPR002182">
    <property type="entry name" value="NB-ARC"/>
</dbReference>
<proteinExistence type="predicted"/>
<dbReference type="Gene3D" id="1.10.10.10">
    <property type="entry name" value="Winged helix-like DNA-binding domain superfamily/Winged helix DNA-binding domain"/>
    <property type="match status" value="1"/>
</dbReference>
<evidence type="ECO:0000313" key="12">
    <source>
        <dbReference type="Proteomes" id="UP000657918"/>
    </source>
</evidence>
<keyword evidence="2" id="KW-0677">Repeat</keyword>
<keyword evidence="12" id="KW-1185">Reference proteome</keyword>
<reference evidence="11 12" key="1">
    <citation type="submission" date="2020-10" db="EMBL/GenBank/DDBJ databases">
        <title>Plant Genome Project.</title>
        <authorList>
            <person name="Zhang R.-G."/>
        </authorList>
    </citation>
    <scope>NUCLEOTIDE SEQUENCE [LARGE SCALE GENOMIC DNA]</scope>
    <source>
        <strain evidence="11">FAFU-HL-1</strain>
        <tissue evidence="11">Leaf</tissue>
    </source>
</reference>
<dbReference type="Pfam" id="PF00931">
    <property type="entry name" value="NB-ARC"/>
    <property type="match status" value="1"/>
</dbReference>
<dbReference type="InterPro" id="IPR041118">
    <property type="entry name" value="Rx_N"/>
</dbReference>
<dbReference type="Gene3D" id="3.80.10.10">
    <property type="entry name" value="Ribonuclease Inhibitor"/>
    <property type="match status" value="3"/>
</dbReference>
<feature type="domain" description="Disease resistance N-terminal" evidence="8">
    <location>
        <begin position="49"/>
        <end position="142"/>
    </location>
</feature>
<dbReference type="GO" id="GO:0005524">
    <property type="term" value="F:ATP binding"/>
    <property type="evidence" value="ECO:0007669"/>
    <property type="project" value="UniProtKB-KW"/>
</dbReference>
<keyword evidence="3" id="KW-0547">Nucleotide-binding</keyword>
<keyword evidence="6" id="KW-0812">Transmembrane</keyword>
<name>A0A835N971_9ROSI</name>
<evidence type="ECO:0000259" key="7">
    <source>
        <dbReference type="Pfam" id="PF00931"/>
    </source>
</evidence>
<comment type="caution">
    <text evidence="11">The sequence shown here is derived from an EMBL/GenBank/DDBJ whole genome shotgun (WGS) entry which is preliminary data.</text>
</comment>
<evidence type="ECO:0000256" key="6">
    <source>
        <dbReference type="SAM" id="Phobius"/>
    </source>
</evidence>
<keyword evidence="6" id="KW-1133">Transmembrane helix</keyword>
<keyword evidence="4" id="KW-0611">Plant defense</keyword>
<dbReference type="Gene3D" id="1.10.8.430">
    <property type="entry name" value="Helical domain of apoptotic protease-activating factors"/>
    <property type="match status" value="1"/>
</dbReference>
<dbReference type="InterPro" id="IPR032675">
    <property type="entry name" value="LRR_dom_sf"/>
</dbReference>
<dbReference type="Gene3D" id="1.20.5.4130">
    <property type="match status" value="1"/>
</dbReference>
<feature type="transmembrane region" description="Helical" evidence="6">
    <location>
        <begin position="1418"/>
        <end position="1438"/>
    </location>
</feature>
<feature type="domain" description="Disease resistance protein winged helix" evidence="9">
    <location>
        <begin position="467"/>
        <end position="535"/>
    </location>
</feature>
<feature type="transmembrane region" description="Helical" evidence="6">
    <location>
        <begin position="1392"/>
        <end position="1412"/>
    </location>
</feature>
<accession>A0A835N971</accession>
<organism evidence="11 12">
    <name type="scientific">Salix dunnii</name>
    <dbReference type="NCBI Taxonomy" id="1413687"/>
    <lineage>
        <taxon>Eukaryota</taxon>
        <taxon>Viridiplantae</taxon>
        <taxon>Streptophyta</taxon>
        <taxon>Embryophyta</taxon>
        <taxon>Tracheophyta</taxon>
        <taxon>Spermatophyta</taxon>
        <taxon>Magnoliopsida</taxon>
        <taxon>eudicotyledons</taxon>
        <taxon>Gunneridae</taxon>
        <taxon>Pentapetalae</taxon>
        <taxon>rosids</taxon>
        <taxon>fabids</taxon>
        <taxon>Malpighiales</taxon>
        <taxon>Salicaceae</taxon>
        <taxon>Saliceae</taxon>
        <taxon>Salix</taxon>
    </lineage>
</organism>
<keyword evidence="5" id="KW-0067">ATP-binding</keyword>
<evidence type="ECO:0000259" key="8">
    <source>
        <dbReference type="Pfam" id="PF18052"/>
    </source>
</evidence>
<dbReference type="Pfam" id="PF18052">
    <property type="entry name" value="Rx_N"/>
    <property type="match status" value="1"/>
</dbReference>
<sequence>MSCLINEVKSTNNSRFLTNFLSADQFPFCNQTLFEEVEAMAAALVGGSILSAFLQVLFDRMASREILDFFKERKLNDKLLKKLKIMMISVNGVLDDAEEKQVTKPAVKEWLDELKDAVYEADDLLDEIAYEAQRSEVEGGSKITTNQVRITFSSSNREKEEMEKLGEILDRLEYLAQQKDALGLREGMGEKPSLEKIPTTSLVDDIDVCGRDHDKEAILKLLLADDSNGKNLDVIPIVGMGGIGKTTLAQLVYNDRGVQESFDLKAWVCVSENFDVFKITNDVLKEFDPVIDGARTPNQLQLKLRERLLGQKFLLVLDDVWNNNYADWDILMRPLKSALQGSKIIVTTRDESVASVMRTVAAYHLKELTNDDCWFLFAKHAFDDENSSLHPGLQVIGREIVRKCKGLPLAAKTLGGLLRSKRDAKDWKKILRSDMWDLPIDNILLALKLSYRYLPSHLKQCFAYSAIFPKGYEFQKEELLFLWMAEGFINHPKGNMEMEDLGEEYFHDLISRSFFQQSSGYTSSFVMHDLINDLAKLVSGEFCCRLEDDNSGKISKKARHLSFARRIHDDGTMILKGACEARFLRTLLLFNRSHWQQGRHIGNGVMNNLFLTFKCLRALSLSLDHDVVGLPNSIGNLKHLRYLSLSATSVVRLPDSVSTLYNLQTLLLHECKDLIELPASMMKLINLCHLDITKTKLQEMPSQLGKLTKLHKLTDFFLGKQSGSSINELGKLQHLRGTLRIWNLQNVMDAQNAIKANLKGKQLLKELELTWKGDTNDSMHERLILEQLQPHINIECLSIVGYMGTRFPDWIGDSSFSNIVSLKLIGCKYCSSLPPLGQLVSLKDLLIKELGEIMVVGPEFYGSCTSMRKPFGSLESLTFESMLKWHEWFFYSEDDVGGAFPRLQKLYINCCPDLTKVLPNCQLPCLTALEIRKCPQLVSLLPSVPSFVIVEVEDNTREVLLEKLSSGLHSLKLGRLKSLDSLLKGCLSTTDEILVRNCDSLESFPLDQCPKLKHVRIHGCPNIHSLSAHEVALGDVTSLCSLEIRDCPRLVSFPKGGLTAPNMTVLRLRNCSKLKSLPEYMDSLLPSLVEISLRRCPELESFPKGGLPCKLESLEVYACKKLINACSEWTLQKLQSLSHLTIGMCKDVETFPESLRLPPSLCSLKISDLQNLKSLDYRGLQYLTCLRALTIDSCPQLQSLPEEGLPATLTSFKIWALQNLKSLGHKGFQHLTALRELEIESCPMLQSMPEEPLPPSLSSLYIRECPFLERYNVAQFRRERIQTNANMWMVLLLGIRSVHALNGVICCLTTLKMKHYAWQSLNDNSGETKLTTFSPGGLLSFVGLMSSSDLSLSAKKSYWGQGLDLSGLGSMSSNSHHAFPSSTLAQIREKSIVSVSLLTVLAASMLVLPLILPPLPPPPLMVLFFPVGIMAALMFLAFSPSDAGANVPLVLYEL</sequence>
<dbReference type="Pfam" id="PF25019">
    <property type="entry name" value="LRR_R13L1-DRL21"/>
    <property type="match status" value="1"/>
</dbReference>
<dbReference type="FunFam" id="3.40.50.300:FF:001091">
    <property type="entry name" value="Probable disease resistance protein At1g61300"/>
    <property type="match status" value="1"/>
</dbReference>
<protein>
    <recommendedName>
        <fullName evidence="13">Disease resistance RPP13-like protein 1</fullName>
    </recommendedName>
</protein>
<dbReference type="OrthoDB" id="839172at2759"/>
<evidence type="ECO:0000259" key="9">
    <source>
        <dbReference type="Pfam" id="PF23559"/>
    </source>
</evidence>
<evidence type="ECO:0008006" key="13">
    <source>
        <dbReference type="Google" id="ProtNLM"/>
    </source>
</evidence>
<feature type="transmembrane region" description="Helical" evidence="6">
    <location>
        <begin position="1287"/>
        <end position="1311"/>
    </location>
</feature>
<dbReference type="SUPFAM" id="SSF52058">
    <property type="entry name" value="L domain-like"/>
    <property type="match status" value="2"/>
</dbReference>
<dbReference type="GO" id="GO:0051707">
    <property type="term" value="P:response to other organism"/>
    <property type="evidence" value="ECO:0007669"/>
    <property type="project" value="UniProtKB-ARBA"/>
</dbReference>
<evidence type="ECO:0000313" key="11">
    <source>
        <dbReference type="EMBL" id="KAF9688791.1"/>
    </source>
</evidence>
<dbReference type="Pfam" id="PF23559">
    <property type="entry name" value="WHD_DRP"/>
    <property type="match status" value="1"/>
</dbReference>
<dbReference type="PANTHER" id="PTHR36766:SF40">
    <property type="entry name" value="DISEASE RESISTANCE PROTEIN RGA3"/>
    <property type="match status" value="1"/>
</dbReference>
<feature type="domain" description="NB-ARC" evidence="7">
    <location>
        <begin position="213"/>
        <end position="385"/>
    </location>
</feature>
<dbReference type="InterPro" id="IPR036388">
    <property type="entry name" value="WH-like_DNA-bd_sf"/>
</dbReference>
<evidence type="ECO:0000256" key="3">
    <source>
        <dbReference type="ARBA" id="ARBA00022741"/>
    </source>
</evidence>
<dbReference type="InterPro" id="IPR027417">
    <property type="entry name" value="P-loop_NTPase"/>
</dbReference>
<dbReference type="FunFam" id="1.10.10.10:FF:000322">
    <property type="entry name" value="Probable disease resistance protein At1g63360"/>
    <property type="match status" value="1"/>
</dbReference>
<dbReference type="InterPro" id="IPR042197">
    <property type="entry name" value="Apaf_helical"/>
</dbReference>
<dbReference type="GO" id="GO:0043531">
    <property type="term" value="F:ADP binding"/>
    <property type="evidence" value="ECO:0007669"/>
    <property type="project" value="InterPro"/>
</dbReference>
<evidence type="ECO:0000256" key="4">
    <source>
        <dbReference type="ARBA" id="ARBA00022821"/>
    </source>
</evidence>
<evidence type="ECO:0000256" key="1">
    <source>
        <dbReference type="ARBA" id="ARBA00022614"/>
    </source>
</evidence>
<dbReference type="Proteomes" id="UP000657918">
    <property type="component" value="Unassembled WGS sequence"/>
</dbReference>
<feature type="domain" description="R13L1/DRL21-like LRR repeat region" evidence="10">
    <location>
        <begin position="726"/>
        <end position="849"/>
    </location>
</feature>
<dbReference type="Gene3D" id="3.40.50.300">
    <property type="entry name" value="P-loop containing nucleotide triphosphate hydrolases"/>
    <property type="match status" value="1"/>
</dbReference>
<dbReference type="InterPro" id="IPR056789">
    <property type="entry name" value="LRR_R13L1-DRL21"/>
</dbReference>
<dbReference type="GO" id="GO:0006952">
    <property type="term" value="P:defense response"/>
    <property type="evidence" value="ECO:0007669"/>
    <property type="project" value="UniProtKB-KW"/>
</dbReference>
<evidence type="ECO:0000256" key="2">
    <source>
        <dbReference type="ARBA" id="ARBA00022737"/>
    </source>
</evidence>
<dbReference type="SUPFAM" id="SSF52540">
    <property type="entry name" value="P-loop containing nucleoside triphosphate hydrolases"/>
    <property type="match status" value="1"/>
</dbReference>
<evidence type="ECO:0000259" key="10">
    <source>
        <dbReference type="Pfam" id="PF25019"/>
    </source>
</evidence>
<dbReference type="PRINTS" id="PR00364">
    <property type="entry name" value="DISEASERSIST"/>
</dbReference>